<dbReference type="PaxDb" id="3708-A0A078IL21"/>
<dbReference type="AlphaFoldDB" id="A0A078IL21"/>
<organism evidence="2 3">
    <name type="scientific">Brassica napus</name>
    <name type="common">Rape</name>
    <dbReference type="NCBI Taxonomy" id="3708"/>
    <lineage>
        <taxon>Eukaryota</taxon>
        <taxon>Viridiplantae</taxon>
        <taxon>Streptophyta</taxon>
        <taxon>Embryophyta</taxon>
        <taxon>Tracheophyta</taxon>
        <taxon>Spermatophyta</taxon>
        <taxon>Magnoliopsida</taxon>
        <taxon>eudicotyledons</taxon>
        <taxon>Gunneridae</taxon>
        <taxon>Pentapetalae</taxon>
        <taxon>rosids</taxon>
        <taxon>malvids</taxon>
        <taxon>Brassicales</taxon>
        <taxon>Brassicaceae</taxon>
        <taxon>Brassiceae</taxon>
        <taxon>Brassica</taxon>
    </lineage>
</organism>
<keyword evidence="3" id="KW-1185">Reference proteome</keyword>
<dbReference type="EMBL" id="LK032925">
    <property type="protein sequence ID" value="CDY50602.1"/>
    <property type="molecule type" value="Genomic_DNA"/>
</dbReference>
<dbReference type="Gramene" id="CDY50602">
    <property type="protein sequence ID" value="CDY50602"/>
    <property type="gene ID" value="GSBRNA2T00097126001"/>
</dbReference>
<dbReference type="STRING" id="3708.A0A078IL21"/>
<feature type="signal peptide" evidence="1">
    <location>
        <begin position="1"/>
        <end position="16"/>
    </location>
</feature>
<protein>
    <submittedName>
        <fullName evidence="2">BnaC02g16990D protein</fullName>
    </submittedName>
</protein>
<evidence type="ECO:0000256" key="1">
    <source>
        <dbReference type="SAM" id="SignalP"/>
    </source>
</evidence>
<accession>A0A078IL21</accession>
<proteinExistence type="predicted"/>
<feature type="chain" id="PRO_5001738448" evidence="1">
    <location>
        <begin position="17"/>
        <end position="41"/>
    </location>
</feature>
<keyword evidence="1" id="KW-0732">Signal</keyword>
<gene>
    <name evidence="2" type="primary">BnaC02g16990D</name>
    <name evidence="2" type="ORF">GSBRNA2T00097126001</name>
</gene>
<name>A0A078IL21_BRANA</name>
<reference evidence="2 3" key="1">
    <citation type="journal article" date="2014" name="Science">
        <title>Plant genetics. Early allopolyploid evolution in the post-Neolithic Brassica napus oilseed genome.</title>
        <authorList>
            <person name="Chalhoub B."/>
            <person name="Denoeud F."/>
            <person name="Liu S."/>
            <person name="Parkin I.A."/>
            <person name="Tang H."/>
            <person name="Wang X."/>
            <person name="Chiquet J."/>
            <person name="Belcram H."/>
            <person name="Tong C."/>
            <person name="Samans B."/>
            <person name="Correa M."/>
            <person name="Da Silva C."/>
            <person name="Just J."/>
            <person name="Falentin C."/>
            <person name="Koh C.S."/>
            <person name="Le Clainche I."/>
            <person name="Bernard M."/>
            <person name="Bento P."/>
            <person name="Noel B."/>
            <person name="Labadie K."/>
            <person name="Alberti A."/>
            <person name="Charles M."/>
            <person name="Arnaud D."/>
            <person name="Guo H."/>
            <person name="Daviaud C."/>
            <person name="Alamery S."/>
            <person name="Jabbari K."/>
            <person name="Zhao M."/>
            <person name="Edger P.P."/>
            <person name="Chelaifa H."/>
            <person name="Tack D."/>
            <person name="Lassalle G."/>
            <person name="Mestiri I."/>
            <person name="Schnel N."/>
            <person name="Le Paslier M.C."/>
            <person name="Fan G."/>
            <person name="Renault V."/>
            <person name="Bayer P.E."/>
            <person name="Golicz A.A."/>
            <person name="Manoli S."/>
            <person name="Lee T.H."/>
            <person name="Thi V.H."/>
            <person name="Chalabi S."/>
            <person name="Hu Q."/>
            <person name="Fan C."/>
            <person name="Tollenaere R."/>
            <person name="Lu Y."/>
            <person name="Battail C."/>
            <person name="Shen J."/>
            <person name="Sidebottom C.H."/>
            <person name="Wang X."/>
            <person name="Canaguier A."/>
            <person name="Chauveau A."/>
            <person name="Berard A."/>
            <person name="Deniot G."/>
            <person name="Guan M."/>
            <person name="Liu Z."/>
            <person name="Sun F."/>
            <person name="Lim Y.P."/>
            <person name="Lyons E."/>
            <person name="Town C.D."/>
            <person name="Bancroft I."/>
            <person name="Wang X."/>
            <person name="Meng J."/>
            <person name="Ma J."/>
            <person name="Pires J.C."/>
            <person name="King G.J."/>
            <person name="Brunel D."/>
            <person name="Delourme R."/>
            <person name="Renard M."/>
            <person name="Aury J.M."/>
            <person name="Adams K.L."/>
            <person name="Batley J."/>
            <person name="Snowdon R.J."/>
            <person name="Tost J."/>
            <person name="Edwards D."/>
            <person name="Zhou Y."/>
            <person name="Hua W."/>
            <person name="Sharpe A.G."/>
            <person name="Paterson A.H."/>
            <person name="Guan C."/>
            <person name="Wincker P."/>
        </authorList>
    </citation>
    <scope>NUCLEOTIDE SEQUENCE [LARGE SCALE GENOMIC DNA]</scope>
    <source>
        <strain evidence="3">cv. Darmor-bzh</strain>
    </source>
</reference>
<dbReference type="Proteomes" id="UP000028999">
    <property type="component" value="Unassembled WGS sequence"/>
</dbReference>
<evidence type="ECO:0000313" key="3">
    <source>
        <dbReference type="Proteomes" id="UP000028999"/>
    </source>
</evidence>
<evidence type="ECO:0000313" key="2">
    <source>
        <dbReference type="EMBL" id="CDY50602.1"/>
    </source>
</evidence>
<sequence length="41" mass="4491">MAGLGLFALLLPETKGSSLCDTMEAQEERDRVFNTSQSCLK</sequence>